<keyword evidence="3 4" id="KW-0268">Exocytosis</keyword>
<gene>
    <name evidence="6" type="ORF">PACLA_8A018670</name>
</gene>
<evidence type="ECO:0000256" key="4">
    <source>
        <dbReference type="RuleBase" id="RU365069"/>
    </source>
</evidence>
<dbReference type="Pfam" id="PF15469">
    <property type="entry name" value="Sec5"/>
    <property type="match status" value="1"/>
</dbReference>
<evidence type="ECO:0000256" key="2">
    <source>
        <dbReference type="ARBA" id="ARBA00022448"/>
    </source>
</evidence>
<dbReference type="GO" id="GO:0000145">
    <property type="term" value="C:exocyst"/>
    <property type="evidence" value="ECO:0007669"/>
    <property type="project" value="UniProtKB-UniRule"/>
</dbReference>
<organism evidence="6 7">
    <name type="scientific">Paramuricea clavata</name>
    <name type="common">Red gorgonian</name>
    <name type="synonym">Violescent sea-whip</name>
    <dbReference type="NCBI Taxonomy" id="317549"/>
    <lineage>
        <taxon>Eukaryota</taxon>
        <taxon>Metazoa</taxon>
        <taxon>Cnidaria</taxon>
        <taxon>Anthozoa</taxon>
        <taxon>Octocorallia</taxon>
        <taxon>Malacalcyonacea</taxon>
        <taxon>Plexauridae</taxon>
        <taxon>Paramuricea</taxon>
    </lineage>
</organism>
<dbReference type="GO" id="GO:0006887">
    <property type="term" value="P:exocytosis"/>
    <property type="evidence" value="ECO:0007669"/>
    <property type="project" value="UniProtKB-KW"/>
</dbReference>
<comment type="subunit">
    <text evidence="4">Component of the exocyst complex.</text>
</comment>
<protein>
    <recommendedName>
        <fullName evidence="4">Exocyst complex component 2</fullName>
    </recommendedName>
</protein>
<keyword evidence="4" id="KW-0653">Protein transport</keyword>
<dbReference type="EMBL" id="CACRXK020015555">
    <property type="protein sequence ID" value="CAB4028555.1"/>
    <property type="molecule type" value="Genomic_DNA"/>
</dbReference>
<dbReference type="PANTHER" id="PTHR13043">
    <property type="entry name" value="EXOCYST COMPLEX COMPONENT SEC5"/>
    <property type="match status" value="1"/>
</dbReference>
<feature type="domain" description="Exocyst complex component EXOC2/Sec5 N-terminal" evidence="5">
    <location>
        <begin position="60"/>
        <end position="531"/>
    </location>
</feature>
<sequence length="539" mass="61391">MNQHKWLLGLLDNCRFDHLGKKTHGPGALSVPVYHSPRRESLDNYGGWGSKGHAPLQGVIFVEELSDILAESLPDLWKLGNEYVSGSLFHKENMDPEKPSFVPADERKLEFQAMVSEITGRYSGFIEEVFVGVYKREPEKKTQWNCRREEITPWLPKCVKFVRRCYSTLKTQCGKSSVEALKSVQLSLEDLQFLSTRCLMENAVEEIRNLYQNEDWSKETISNGCVITILPITFETIAIDILHLLKDVIGEATFGGEKGDQIQKEINDLFYKMLQAVIESLEHLGFPSDEELDKISVSSRHHYGSFDSKEDVHSMTSINSPARDERFLIVLSCCSYLRDSVLPKIVSNYQSNGHAGLENLLPAFKSEIMTLEDRIFNAYVELKSGPLVSRIKTGMFAGDFSWSRCLQPTDARDYIKIVILELVIIHAQVFSVSASFVPRVLSRLTEILTETIYKLFKDAKGKYTTNGIIQARLELKALGEALHNWLTEKSSSFLENSFRCIPAISKDEHQKEIDRLLEEFKARANFQLLCFEESDCLDT</sequence>
<proteinExistence type="inferred from homology"/>
<dbReference type="AlphaFoldDB" id="A0A7D9JFC4"/>
<evidence type="ECO:0000313" key="6">
    <source>
        <dbReference type="EMBL" id="CAB4028555.1"/>
    </source>
</evidence>
<keyword evidence="7" id="KW-1185">Reference proteome</keyword>
<name>A0A7D9JFC4_PARCT</name>
<dbReference type="OrthoDB" id="26242at2759"/>
<reference evidence="6" key="1">
    <citation type="submission" date="2020-04" db="EMBL/GenBank/DDBJ databases">
        <authorList>
            <person name="Alioto T."/>
            <person name="Alioto T."/>
            <person name="Gomez Garrido J."/>
        </authorList>
    </citation>
    <scope>NUCLEOTIDE SEQUENCE</scope>
    <source>
        <strain evidence="6">A484AB</strain>
    </source>
</reference>
<evidence type="ECO:0000256" key="1">
    <source>
        <dbReference type="ARBA" id="ARBA00010578"/>
    </source>
</evidence>
<dbReference type="InterPro" id="IPR029175">
    <property type="entry name" value="EXOC2/Sec5"/>
</dbReference>
<dbReference type="GO" id="GO:0006893">
    <property type="term" value="P:Golgi to plasma membrane transport"/>
    <property type="evidence" value="ECO:0007669"/>
    <property type="project" value="UniProtKB-UniRule"/>
</dbReference>
<evidence type="ECO:0000313" key="7">
    <source>
        <dbReference type="Proteomes" id="UP001152795"/>
    </source>
</evidence>
<dbReference type="PANTHER" id="PTHR13043:SF1">
    <property type="entry name" value="EXOCYST COMPLEX COMPONENT 2"/>
    <property type="match status" value="1"/>
</dbReference>
<dbReference type="Proteomes" id="UP001152795">
    <property type="component" value="Unassembled WGS sequence"/>
</dbReference>
<keyword evidence="2 4" id="KW-0813">Transport</keyword>
<dbReference type="GO" id="GO:0015031">
    <property type="term" value="P:protein transport"/>
    <property type="evidence" value="ECO:0007669"/>
    <property type="project" value="UniProtKB-KW"/>
</dbReference>
<dbReference type="InterPro" id="IPR039481">
    <property type="entry name" value="EXOC2/Sec5_N_dom"/>
</dbReference>
<evidence type="ECO:0000259" key="5">
    <source>
        <dbReference type="Pfam" id="PF15469"/>
    </source>
</evidence>
<comment type="similarity">
    <text evidence="1 4">Belongs to the SEC5 family.</text>
</comment>
<accession>A0A7D9JFC4</accession>
<comment type="caution">
    <text evidence="6">The sequence shown here is derived from an EMBL/GenBank/DDBJ whole genome shotgun (WGS) entry which is preliminary data.</text>
</comment>
<comment type="function">
    <text evidence="4">Component of the exocyst complex involved in the docking of exocytic vesicles with fusion sites on the plasma membrane.</text>
</comment>
<evidence type="ECO:0000256" key="3">
    <source>
        <dbReference type="ARBA" id="ARBA00022483"/>
    </source>
</evidence>